<dbReference type="EMBL" id="CAEZYZ010000219">
    <property type="protein sequence ID" value="CAB4758890.1"/>
    <property type="molecule type" value="Genomic_DNA"/>
</dbReference>
<organism evidence="1">
    <name type="scientific">freshwater metagenome</name>
    <dbReference type="NCBI Taxonomy" id="449393"/>
    <lineage>
        <taxon>unclassified sequences</taxon>
        <taxon>metagenomes</taxon>
        <taxon>ecological metagenomes</taxon>
    </lineage>
</organism>
<sequence>MGSAQASPCSAVAEFDGPCMVDTIDFRGVSKGVFLDYFEAMGSVDDGMDPAGTFDTSKLIDAGTYSTL</sequence>
<evidence type="ECO:0000313" key="1">
    <source>
        <dbReference type="EMBL" id="CAB4758890.1"/>
    </source>
</evidence>
<proteinExistence type="predicted"/>
<name>A0A6J6UGF2_9ZZZZ</name>
<gene>
    <name evidence="1" type="ORF">UFOPK2810_01231</name>
</gene>
<protein>
    <submittedName>
        <fullName evidence="1">Unannotated protein</fullName>
    </submittedName>
</protein>
<accession>A0A6J6UGF2</accession>
<reference evidence="1" key="1">
    <citation type="submission" date="2020-05" db="EMBL/GenBank/DDBJ databases">
        <authorList>
            <person name="Chiriac C."/>
            <person name="Salcher M."/>
            <person name="Ghai R."/>
            <person name="Kavagutti S V."/>
        </authorList>
    </citation>
    <scope>NUCLEOTIDE SEQUENCE</scope>
</reference>
<dbReference type="AlphaFoldDB" id="A0A6J6UGF2"/>